<dbReference type="SUPFAM" id="SSF55144">
    <property type="entry name" value="LigT-like"/>
    <property type="match status" value="1"/>
</dbReference>
<sequence length="186" mass="21433">METKYSIAFYTSETIIVLVKAMKEKLFEKVRWFNSKNSIAHITICEFIATDAAIEIIKNKLNLLCDTFEPFEVYLNGFDSYSNGAFVITPNEDSKIKLKVIMKKVTKSLRSIKTKKSSAPHISIARKLKPDNLEIAKHLFTTVNTSFLCDTIVLREYNPIIKQFFITNTFTFNNNPQPEFIQGKLF</sequence>
<dbReference type="RefSeq" id="WP_113637403.1">
    <property type="nucleotide sequence ID" value="NZ_QNUX01000015.1"/>
</dbReference>
<keyword evidence="2" id="KW-1185">Reference proteome</keyword>
<dbReference type="Gene3D" id="3.90.1140.10">
    <property type="entry name" value="Cyclic phosphodiesterase"/>
    <property type="match status" value="1"/>
</dbReference>
<accession>A0A366AZE9</accession>
<dbReference type="Proteomes" id="UP000253676">
    <property type="component" value="Unassembled WGS sequence"/>
</dbReference>
<name>A0A366AZE9_9FLAO</name>
<dbReference type="GO" id="GO:0016874">
    <property type="term" value="F:ligase activity"/>
    <property type="evidence" value="ECO:0007669"/>
    <property type="project" value="UniProtKB-KW"/>
</dbReference>
<evidence type="ECO:0000313" key="2">
    <source>
        <dbReference type="Proteomes" id="UP000253676"/>
    </source>
</evidence>
<protein>
    <submittedName>
        <fullName evidence="1">2'-5' RNA ligase family protein</fullName>
    </submittedName>
</protein>
<comment type="caution">
    <text evidence="1">The sequence shown here is derived from an EMBL/GenBank/DDBJ whole genome shotgun (WGS) entry which is preliminary data.</text>
</comment>
<proteinExistence type="predicted"/>
<dbReference type="EMBL" id="QNUX01000015">
    <property type="protein sequence ID" value="RBN49264.1"/>
    <property type="molecule type" value="Genomic_DNA"/>
</dbReference>
<dbReference type="Pfam" id="PF13563">
    <property type="entry name" value="2_5_RNA_ligase2"/>
    <property type="match status" value="1"/>
</dbReference>
<gene>
    <name evidence="1" type="ORF">DR980_14390</name>
</gene>
<evidence type="ECO:0000313" key="1">
    <source>
        <dbReference type="EMBL" id="RBN49264.1"/>
    </source>
</evidence>
<keyword evidence="1" id="KW-0436">Ligase</keyword>
<dbReference type="InterPro" id="IPR009097">
    <property type="entry name" value="Cyclic_Pdiesterase"/>
</dbReference>
<reference evidence="1 2" key="1">
    <citation type="submission" date="2018-07" db="EMBL/GenBank/DDBJ databases">
        <title>Complete genome sequence of Flavobacterium psychrolimnae LMG 22018.</title>
        <authorList>
            <person name="Kim D.-U."/>
        </authorList>
    </citation>
    <scope>NUCLEOTIDE SEQUENCE [LARGE SCALE GENOMIC DNA]</scope>
    <source>
        <strain evidence="1 2">LMG 22018</strain>
    </source>
</reference>
<organism evidence="1 2">
    <name type="scientific">Flavobacterium psychrolimnae</name>
    <dbReference type="NCBI Taxonomy" id="249351"/>
    <lineage>
        <taxon>Bacteria</taxon>
        <taxon>Pseudomonadati</taxon>
        <taxon>Bacteroidota</taxon>
        <taxon>Flavobacteriia</taxon>
        <taxon>Flavobacteriales</taxon>
        <taxon>Flavobacteriaceae</taxon>
        <taxon>Flavobacterium</taxon>
    </lineage>
</organism>
<dbReference type="AlphaFoldDB" id="A0A366AZE9"/>
<dbReference type="OrthoDB" id="980044at2"/>